<feature type="region of interest" description="Disordered" evidence="1">
    <location>
        <begin position="1"/>
        <end position="35"/>
    </location>
</feature>
<name>A0AAD4EV03_9PEZI</name>
<dbReference type="Proteomes" id="UP001197093">
    <property type="component" value="Unassembled WGS sequence"/>
</dbReference>
<comment type="caution">
    <text evidence="2">The sequence shown here is derived from an EMBL/GenBank/DDBJ whole genome shotgun (WGS) entry which is preliminary data.</text>
</comment>
<gene>
    <name evidence="2" type="ORF">NEMBOFW57_008157</name>
</gene>
<organism evidence="2 3">
    <name type="scientific">Staphylotrichum longicolle</name>
    <dbReference type="NCBI Taxonomy" id="669026"/>
    <lineage>
        <taxon>Eukaryota</taxon>
        <taxon>Fungi</taxon>
        <taxon>Dikarya</taxon>
        <taxon>Ascomycota</taxon>
        <taxon>Pezizomycotina</taxon>
        <taxon>Sordariomycetes</taxon>
        <taxon>Sordariomycetidae</taxon>
        <taxon>Sordariales</taxon>
        <taxon>Chaetomiaceae</taxon>
        <taxon>Staphylotrichum</taxon>
    </lineage>
</organism>
<dbReference type="AlphaFoldDB" id="A0AAD4EV03"/>
<proteinExistence type="predicted"/>
<evidence type="ECO:0000313" key="3">
    <source>
        <dbReference type="Proteomes" id="UP001197093"/>
    </source>
</evidence>
<evidence type="ECO:0000313" key="2">
    <source>
        <dbReference type="EMBL" id="KAG7285863.1"/>
    </source>
</evidence>
<reference evidence="2" key="1">
    <citation type="submission" date="2023-02" db="EMBL/GenBank/DDBJ databases">
        <authorList>
            <person name="Palmer J.M."/>
        </authorList>
    </citation>
    <scope>NUCLEOTIDE SEQUENCE</scope>
    <source>
        <strain evidence="2">FW57</strain>
    </source>
</reference>
<feature type="compositionally biased region" description="Polar residues" evidence="1">
    <location>
        <begin position="1"/>
        <end position="11"/>
    </location>
</feature>
<dbReference type="EMBL" id="JAHCVI010000004">
    <property type="protein sequence ID" value="KAG7285863.1"/>
    <property type="molecule type" value="Genomic_DNA"/>
</dbReference>
<keyword evidence="3" id="KW-1185">Reference proteome</keyword>
<evidence type="ECO:0000256" key="1">
    <source>
        <dbReference type="SAM" id="MobiDB-lite"/>
    </source>
</evidence>
<sequence>MSGNSAQQTAHIVTERSVAGWDDDDDDGRSTTKPFKKRYEIAIPTRNLRWANLARYLELEFKELGVQIPKDQKTVTVLNEHFVVMLPVRFTAEQKQDIDLLRGSQAEIDEFLEALEADKKLSTVSEGNENYT</sequence>
<protein>
    <submittedName>
        <fullName evidence="2">Uncharacterized protein</fullName>
    </submittedName>
</protein>
<accession>A0AAD4EV03</accession>